<keyword evidence="2" id="KW-0813">Transport</keyword>
<keyword evidence="3" id="KW-0732">Signal</keyword>
<organism evidence="4 5">
    <name type="scientific">Herbiconiux moechotypicola</name>
    <dbReference type="NCBI Taxonomy" id="637393"/>
    <lineage>
        <taxon>Bacteria</taxon>
        <taxon>Bacillati</taxon>
        <taxon>Actinomycetota</taxon>
        <taxon>Actinomycetes</taxon>
        <taxon>Micrococcales</taxon>
        <taxon>Microbacteriaceae</taxon>
        <taxon>Herbiconiux</taxon>
    </lineage>
</organism>
<comment type="similarity">
    <text evidence="1">Belongs to the bacterial solute-binding protein 1 family.</text>
</comment>
<name>A0ABP5QK06_9MICO</name>
<dbReference type="InterPro" id="IPR006059">
    <property type="entry name" value="SBP"/>
</dbReference>
<dbReference type="EMBL" id="BAAAQY010000007">
    <property type="protein sequence ID" value="GAA2238395.1"/>
    <property type="molecule type" value="Genomic_DNA"/>
</dbReference>
<accession>A0ABP5QK06</accession>
<feature type="chain" id="PRO_5045471924" evidence="3">
    <location>
        <begin position="28"/>
        <end position="471"/>
    </location>
</feature>
<keyword evidence="5" id="KW-1185">Reference proteome</keyword>
<gene>
    <name evidence="4" type="ORF">GCM10009851_24220</name>
</gene>
<dbReference type="Pfam" id="PF13416">
    <property type="entry name" value="SBP_bac_8"/>
    <property type="match status" value="1"/>
</dbReference>
<dbReference type="Proteomes" id="UP001500929">
    <property type="component" value="Unassembled WGS sequence"/>
</dbReference>
<evidence type="ECO:0000313" key="5">
    <source>
        <dbReference type="Proteomes" id="UP001500929"/>
    </source>
</evidence>
<dbReference type="Gene3D" id="3.40.190.10">
    <property type="entry name" value="Periplasmic binding protein-like II"/>
    <property type="match status" value="2"/>
</dbReference>
<protein>
    <submittedName>
        <fullName evidence="4">Extracellular solute-binding protein</fullName>
    </submittedName>
</protein>
<dbReference type="PANTHER" id="PTHR43649:SF29">
    <property type="entry name" value="OSMOPROTECTIVE COMPOUNDS-BINDING PROTEIN GGTB"/>
    <property type="match status" value="1"/>
</dbReference>
<dbReference type="SUPFAM" id="SSF53850">
    <property type="entry name" value="Periplasmic binding protein-like II"/>
    <property type="match status" value="1"/>
</dbReference>
<evidence type="ECO:0000256" key="3">
    <source>
        <dbReference type="SAM" id="SignalP"/>
    </source>
</evidence>
<evidence type="ECO:0000256" key="2">
    <source>
        <dbReference type="ARBA" id="ARBA00022448"/>
    </source>
</evidence>
<comment type="caution">
    <text evidence="4">The sequence shown here is derived from an EMBL/GenBank/DDBJ whole genome shotgun (WGS) entry which is preliminary data.</text>
</comment>
<evidence type="ECO:0000256" key="1">
    <source>
        <dbReference type="ARBA" id="ARBA00008520"/>
    </source>
</evidence>
<evidence type="ECO:0000313" key="4">
    <source>
        <dbReference type="EMBL" id="GAA2238395.1"/>
    </source>
</evidence>
<reference evidence="5" key="1">
    <citation type="journal article" date="2019" name="Int. J. Syst. Evol. Microbiol.">
        <title>The Global Catalogue of Microorganisms (GCM) 10K type strain sequencing project: providing services to taxonomists for standard genome sequencing and annotation.</title>
        <authorList>
            <consortium name="The Broad Institute Genomics Platform"/>
            <consortium name="The Broad Institute Genome Sequencing Center for Infectious Disease"/>
            <person name="Wu L."/>
            <person name="Ma J."/>
        </authorList>
    </citation>
    <scope>NUCLEOTIDE SEQUENCE [LARGE SCALE GENOMIC DNA]</scope>
    <source>
        <strain evidence="5">JCM 16117</strain>
    </source>
</reference>
<proteinExistence type="inferred from homology"/>
<dbReference type="PANTHER" id="PTHR43649">
    <property type="entry name" value="ARABINOSE-BINDING PROTEIN-RELATED"/>
    <property type="match status" value="1"/>
</dbReference>
<feature type="signal peptide" evidence="3">
    <location>
        <begin position="1"/>
        <end position="27"/>
    </location>
</feature>
<sequence>MINRTQPHSARFAPRRGRLLTATAALAAIAIVLAGCAGEAEPDTPVGEIGGKLTYWIGVDSSNPDAEAVAQRLLADPFIELYPNVDLQLVVQPETGAAQKLQTALAAGQGPDFIETPGSATAIPYAEAGYLANLDAVAEEEGWKDEMLPWALDMGVINGELVAMPTNYETLVLYYNKTLFDENGWQPPTDRASLESLAAQMEAKDILPFTAGNADYAGATEWLVSAYLNQVAGPGKIHDALAGEVSFEDPAFVDAMQMMVDDFNAGWFGGGVKQYFSTTDPQKYAKLVTGEAGMFVSGSWEIQALNQYFGDSDADWDWVALPPLADGIPSDVYPLSVGGTISINAATKNLPAAEAYLKWKFSDTDTQWAAIKEIGALPKPVPFDTSAVPDGIDPRFVAQYSAISDASLAEHVGYVTWTSFGGAAEAFISENQDRMLTGDMSADEFCAGLANAYQKDADAGVVPPLFDTAAR</sequence>
<dbReference type="InterPro" id="IPR050490">
    <property type="entry name" value="Bact_solute-bd_prot1"/>
</dbReference>